<evidence type="ECO:0000256" key="2">
    <source>
        <dbReference type="SAM" id="Phobius"/>
    </source>
</evidence>
<dbReference type="InterPro" id="IPR040350">
    <property type="entry name" value="TMEM272"/>
</dbReference>
<evidence type="ECO:0000313" key="5">
    <source>
        <dbReference type="Proteomes" id="UP000663854"/>
    </source>
</evidence>
<feature type="transmembrane region" description="Helical" evidence="2">
    <location>
        <begin position="159"/>
        <end position="177"/>
    </location>
</feature>
<feature type="transmembrane region" description="Helical" evidence="2">
    <location>
        <begin position="37"/>
        <end position="60"/>
    </location>
</feature>
<keyword evidence="2" id="KW-1133">Transmembrane helix</keyword>
<evidence type="ECO:0000313" key="3">
    <source>
        <dbReference type="EMBL" id="CAF0860634.1"/>
    </source>
</evidence>
<evidence type="ECO:0000313" key="6">
    <source>
        <dbReference type="Proteomes" id="UP000663870"/>
    </source>
</evidence>
<evidence type="ECO:0000256" key="1">
    <source>
        <dbReference type="SAM" id="MobiDB-lite"/>
    </source>
</evidence>
<name>A0A813X5V2_9BILA</name>
<feature type="transmembrane region" description="Helical" evidence="2">
    <location>
        <begin position="107"/>
        <end position="139"/>
    </location>
</feature>
<keyword evidence="2" id="KW-0812">Transmembrane</keyword>
<keyword evidence="6" id="KW-1185">Reference proteome</keyword>
<keyword evidence="2" id="KW-0472">Membrane</keyword>
<evidence type="ECO:0000313" key="4">
    <source>
        <dbReference type="EMBL" id="CAF1044410.1"/>
    </source>
</evidence>
<sequence length="193" mass="21397">MNPTQIEGTSETAPLRSTSNTVSPLSMTAAGRTFGTTYILVSSLLGSIIPLIQLIIGAYYREDCTIDQRIPTYMIVSGACGLAMTGFTILLSIVFMCFISDSTALHIIATCSLCLTIVSTIILSAFLFIWFIFGCIWVFSIRDKVEFHDRLNPNYCEPVLYKSAFALLVIMIIWSILQCCFSCFRQCCTGRSN</sequence>
<dbReference type="EMBL" id="CAJNOL010000394">
    <property type="protein sequence ID" value="CAF1044410.1"/>
    <property type="molecule type" value="Genomic_DNA"/>
</dbReference>
<feature type="transmembrane region" description="Helical" evidence="2">
    <location>
        <begin position="72"/>
        <end position="95"/>
    </location>
</feature>
<feature type="region of interest" description="Disordered" evidence="1">
    <location>
        <begin position="1"/>
        <end position="23"/>
    </location>
</feature>
<organism evidence="3 5">
    <name type="scientific">Rotaria sordida</name>
    <dbReference type="NCBI Taxonomy" id="392033"/>
    <lineage>
        <taxon>Eukaryota</taxon>
        <taxon>Metazoa</taxon>
        <taxon>Spiralia</taxon>
        <taxon>Gnathifera</taxon>
        <taxon>Rotifera</taxon>
        <taxon>Eurotatoria</taxon>
        <taxon>Bdelloidea</taxon>
        <taxon>Philodinida</taxon>
        <taxon>Philodinidae</taxon>
        <taxon>Rotaria</taxon>
    </lineage>
</organism>
<dbReference type="Proteomes" id="UP000663870">
    <property type="component" value="Unassembled WGS sequence"/>
</dbReference>
<protein>
    <submittedName>
        <fullName evidence="3">Uncharacterized protein</fullName>
    </submittedName>
</protein>
<dbReference type="PANTHER" id="PTHR33444">
    <property type="entry name" value="SI:DKEY-19B23.12-RELATED"/>
    <property type="match status" value="1"/>
</dbReference>
<reference evidence="3" key="1">
    <citation type="submission" date="2021-02" db="EMBL/GenBank/DDBJ databases">
        <authorList>
            <person name="Nowell W R."/>
        </authorList>
    </citation>
    <scope>NUCLEOTIDE SEQUENCE</scope>
</reference>
<accession>A0A813X5V2</accession>
<dbReference type="EMBL" id="CAJNOH010000093">
    <property type="protein sequence ID" value="CAF0860634.1"/>
    <property type="molecule type" value="Genomic_DNA"/>
</dbReference>
<dbReference type="Proteomes" id="UP000663854">
    <property type="component" value="Unassembled WGS sequence"/>
</dbReference>
<comment type="caution">
    <text evidence="3">The sequence shown here is derived from an EMBL/GenBank/DDBJ whole genome shotgun (WGS) entry which is preliminary data.</text>
</comment>
<dbReference type="PANTHER" id="PTHR33444:SF7">
    <property type="entry name" value="TRANSMEMBRANE PROTEIN 272"/>
    <property type="match status" value="1"/>
</dbReference>
<proteinExistence type="predicted"/>
<dbReference type="AlphaFoldDB" id="A0A813X5V2"/>
<gene>
    <name evidence="4" type="ORF">JXQ802_LOCUS16318</name>
    <name evidence="3" type="ORF">PYM288_LOCUS7540</name>
</gene>